<dbReference type="CDD" id="cd07355">
    <property type="entry name" value="HN_L-delphilin-R2_like"/>
    <property type="match status" value="1"/>
</dbReference>
<dbReference type="Pfam" id="PF00595">
    <property type="entry name" value="PDZ"/>
    <property type="match status" value="2"/>
</dbReference>
<evidence type="ECO:0000259" key="3">
    <source>
        <dbReference type="PROSITE" id="PS51444"/>
    </source>
</evidence>
<feature type="region of interest" description="Disordered" evidence="1">
    <location>
        <begin position="612"/>
        <end position="707"/>
    </location>
</feature>
<protein>
    <submittedName>
        <fullName evidence="4">Glutamate receptor, ionotropic, delta 2 (Grid2) interacting protein, b</fullName>
    </submittedName>
</protein>
<evidence type="ECO:0000313" key="5">
    <source>
        <dbReference type="Proteomes" id="UP000694427"/>
    </source>
</evidence>
<dbReference type="SMART" id="SM00498">
    <property type="entry name" value="FH2"/>
    <property type="match status" value="1"/>
</dbReference>
<dbReference type="PANTHER" id="PTHR45725">
    <property type="entry name" value="FORMIN HOMOLOGY 2 FAMILY MEMBER"/>
    <property type="match status" value="1"/>
</dbReference>
<evidence type="ECO:0000313" key="4">
    <source>
        <dbReference type="Ensembl" id="ENSCCRP00010090910.1"/>
    </source>
</evidence>
<dbReference type="Ensembl" id="ENSCCRT00010100831.1">
    <property type="protein sequence ID" value="ENSCCRP00010090910.1"/>
    <property type="gene ID" value="ENSCCRG00010039677.1"/>
</dbReference>
<dbReference type="SUPFAM" id="SSF50156">
    <property type="entry name" value="PDZ domain-like"/>
    <property type="match status" value="3"/>
</dbReference>
<feature type="compositionally biased region" description="Basic and acidic residues" evidence="1">
    <location>
        <begin position="234"/>
        <end position="243"/>
    </location>
</feature>
<dbReference type="Pfam" id="PF02181">
    <property type="entry name" value="FH2"/>
    <property type="match status" value="1"/>
</dbReference>
<accession>A0A8C1NDR6</accession>
<reference evidence="4" key="1">
    <citation type="submission" date="2025-08" db="UniProtKB">
        <authorList>
            <consortium name="Ensembl"/>
        </authorList>
    </citation>
    <scope>IDENTIFICATION</scope>
</reference>
<dbReference type="SUPFAM" id="SSF101447">
    <property type="entry name" value="Formin homology 2 domain (FH2 domain)"/>
    <property type="match status" value="1"/>
</dbReference>
<feature type="domain" description="PDZ" evidence="2">
    <location>
        <begin position="1"/>
        <end position="66"/>
    </location>
</feature>
<proteinExistence type="predicted"/>
<sequence length="1091" mass="121969">MPASNQGWPEEFGFQIGGNGPSYILTVEEGSSAHLSGLQPGDQVLEIEGQNVSSLSAQEVIALAQSQRNIPPSIGVMDITPGPDGRFGFTIVGDCPLLVEDCSPCSPAGRSGLRAGDYVMEVNGIPVKHHEMAAALIKASQESFLFQVEEILRNEPEVKEKLFAVLKQFAAERKVDWLASTFFLCCLAVTMFARIFIPKKHRQRFDEAVSQSLLNRMCRSKSLGDPQNRLRRSRSQDHHERTQGSKRASSVPRDTGDDPVLMSLFICHPLSNPPSLTIRVYRGKKSFGFTLRGHAPVWIDSVMPGSPAEACGLKTGDRILFLNGLDMRNCSHEKVVSMLQGSGAMPTLVVEEGPVDYSLSDSEPEETPTIPRSRSPALSSLQWVAEILPPSIRVHGRTFSQQLEHLLTLQERYTICKALETFFQHRNVDTLIVDVFPVLDTPAKQLIWQFIYQLLTYEEQEHCKSKIARFLGYKSAVLLCSLNVPCDFVHFAGNRKSGLSLSWTESFPGPQFEPYQQTVASPDSVDSNPYVSLDSPPASPLPSDEPSPLPQRRKLFTFSRPPRSRDTDKFLDALSEQLGHRVNIVDDFKGGENDYEEMSFQDEQEVNMLPHELSSASSEDHSSSDDSTSVSYSSGSDHIPPPPQSPPPPPPPIQFTDPPSLHSQPSQQSYDGTLSTKVPPPPPPPLPPPCDPPPLPKASPKASDNNHMSVKRLRWEQVENSEGTIWGQLGDDPDYHKLSDMVKYLDLDLYFGTQRNSKPTFLPENFKKKDVVEILSHKKAYNASILIAHLKLSPKELREILMTMSTERLEPAHIKQLLLYAPDDEEVKQFQHYDQDPAKLSEPDQFVRQMLLVPEYKTRLRSLLFKTTVQEKTEEMRGAYECIYKASLELKNSKRLAKILEFVLAMGNYLNNGQPKTNKTTGFKINFLTELNTTKTVDGKSTFLHILAKSLCQHFPELIDFARDLITVPLAAKVNQRTITAELSDLHSTIQDIRTACVKIPATAEDRFASVMSSFLENCHPAVQSLDSLQQRAMDEFHKVASYFGEDSKATTTESFFGIFAEFISKFERALSETQGTENPRSPRIASPLAW</sequence>
<feature type="domain" description="PDZ" evidence="2">
    <location>
        <begin position="76"/>
        <end position="145"/>
    </location>
</feature>
<dbReference type="InterPro" id="IPR042201">
    <property type="entry name" value="FH2_Formin_sf"/>
</dbReference>
<dbReference type="Proteomes" id="UP000694427">
    <property type="component" value="Unplaced"/>
</dbReference>
<dbReference type="PANTHER" id="PTHR45725:SF12">
    <property type="entry name" value="DELPHILIN-RELATED"/>
    <property type="match status" value="1"/>
</dbReference>
<feature type="region of interest" description="Disordered" evidence="1">
    <location>
        <begin position="1072"/>
        <end position="1091"/>
    </location>
</feature>
<name>A0A8C1NDR6_CYPCA</name>
<feature type="compositionally biased region" description="Pro residues" evidence="1">
    <location>
        <begin position="678"/>
        <end position="697"/>
    </location>
</feature>
<evidence type="ECO:0000259" key="2">
    <source>
        <dbReference type="PROSITE" id="PS50106"/>
    </source>
</evidence>
<dbReference type="PROSITE" id="PS51444">
    <property type="entry name" value="FH2"/>
    <property type="match status" value="1"/>
</dbReference>
<dbReference type="CDD" id="cd06743">
    <property type="entry name" value="PDZ1_L-delphilin-like"/>
    <property type="match status" value="1"/>
</dbReference>
<dbReference type="PROSITE" id="PS50106">
    <property type="entry name" value="PDZ"/>
    <property type="match status" value="3"/>
</dbReference>
<feature type="region of interest" description="Disordered" evidence="1">
    <location>
        <begin position="514"/>
        <end position="567"/>
    </location>
</feature>
<feature type="compositionally biased region" description="Low complexity" evidence="1">
    <location>
        <begin position="654"/>
        <end position="669"/>
    </location>
</feature>
<dbReference type="SMART" id="SM00228">
    <property type="entry name" value="PDZ"/>
    <property type="match status" value="3"/>
</dbReference>
<dbReference type="InterPro" id="IPR001478">
    <property type="entry name" value="PDZ"/>
</dbReference>
<feature type="compositionally biased region" description="Pro residues" evidence="1">
    <location>
        <begin position="537"/>
        <end position="549"/>
    </location>
</feature>
<feature type="domain" description="FH2" evidence="3">
    <location>
        <begin position="700"/>
        <end position="1091"/>
    </location>
</feature>
<dbReference type="Gene3D" id="1.20.1160.20">
    <property type="match status" value="2"/>
</dbReference>
<dbReference type="InterPro" id="IPR051425">
    <property type="entry name" value="Formin_Homology"/>
</dbReference>
<feature type="domain" description="PDZ" evidence="2">
    <location>
        <begin position="277"/>
        <end position="354"/>
    </location>
</feature>
<feature type="region of interest" description="Disordered" evidence="1">
    <location>
        <begin position="221"/>
        <end position="255"/>
    </location>
</feature>
<dbReference type="AlphaFoldDB" id="A0A8C1NDR6"/>
<feature type="compositionally biased region" description="Low complexity" evidence="1">
    <location>
        <begin position="625"/>
        <end position="637"/>
    </location>
</feature>
<dbReference type="Pfam" id="PF17820">
    <property type="entry name" value="PDZ_6"/>
    <property type="match status" value="1"/>
</dbReference>
<reference evidence="4" key="2">
    <citation type="submission" date="2025-09" db="UniProtKB">
        <authorList>
            <consortium name="Ensembl"/>
        </authorList>
    </citation>
    <scope>IDENTIFICATION</scope>
</reference>
<feature type="compositionally biased region" description="Pro residues" evidence="1">
    <location>
        <begin position="639"/>
        <end position="653"/>
    </location>
</feature>
<dbReference type="CDD" id="cd06744">
    <property type="entry name" value="PDZ2_L-delphilin-like"/>
    <property type="match status" value="1"/>
</dbReference>
<evidence type="ECO:0000256" key="1">
    <source>
        <dbReference type="SAM" id="MobiDB-lite"/>
    </source>
</evidence>
<keyword evidence="5" id="KW-1185">Reference proteome</keyword>
<dbReference type="Gene3D" id="1.20.58.2220">
    <property type="entry name" value="Formin, FH2 domain"/>
    <property type="match status" value="1"/>
</dbReference>
<organism evidence="4 5">
    <name type="scientific">Cyprinus carpio</name>
    <name type="common">Common carp</name>
    <dbReference type="NCBI Taxonomy" id="7962"/>
    <lineage>
        <taxon>Eukaryota</taxon>
        <taxon>Metazoa</taxon>
        <taxon>Chordata</taxon>
        <taxon>Craniata</taxon>
        <taxon>Vertebrata</taxon>
        <taxon>Euteleostomi</taxon>
        <taxon>Actinopterygii</taxon>
        <taxon>Neopterygii</taxon>
        <taxon>Teleostei</taxon>
        <taxon>Ostariophysi</taxon>
        <taxon>Cypriniformes</taxon>
        <taxon>Cyprinidae</taxon>
        <taxon>Cyprininae</taxon>
        <taxon>Cyprinus</taxon>
    </lineage>
</organism>
<dbReference type="InterPro" id="IPR036034">
    <property type="entry name" value="PDZ_sf"/>
</dbReference>
<feature type="compositionally biased region" description="Polar residues" evidence="1">
    <location>
        <begin position="514"/>
        <end position="530"/>
    </location>
</feature>
<dbReference type="InterPro" id="IPR015425">
    <property type="entry name" value="FH2_Formin"/>
</dbReference>
<dbReference type="InterPro" id="IPR041489">
    <property type="entry name" value="PDZ_6"/>
</dbReference>
<dbReference type="Gene3D" id="2.30.42.10">
    <property type="match status" value="3"/>
</dbReference>